<organism evidence="1 2">
    <name type="scientific">Alkalispirochaeta americana</name>
    <dbReference type="NCBI Taxonomy" id="159291"/>
    <lineage>
        <taxon>Bacteria</taxon>
        <taxon>Pseudomonadati</taxon>
        <taxon>Spirochaetota</taxon>
        <taxon>Spirochaetia</taxon>
        <taxon>Spirochaetales</taxon>
        <taxon>Spirochaetaceae</taxon>
        <taxon>Alkalispirochaeta</taxon>
    </lineage>
</organism>
<dbReference type="RefSeq" id="WP_268760121.1">
    <property type="nucleotide sequence ID" value="NZ_FTMS01000034.1"/>
</dbReference>
<evidence type="ECO:0000313" key="1">
    <source>
        <dbReference type="EMBL" id="SIR07270.1"/>
    </source>
</evidence>
<name>A0A1N6XY35_9SPIO</name>
<sequence>MTRKERDAYRRSVVHQYRESGMTRKAFCAENGVALSSMDLWK</sequence>
<evidence type="ECO:0008006" key="3">
    <source>
        <dbReference type="Google" id="ProtNLM"/>
    </source>
</evidence>
<gene>
    <name evidence="1" type="ORF">SAMN05920897_1342</name>
</gene>
<accession>A0A1N6XY35</accession>
<keyword evidence="2" id="KW-1185">Reference proteome</keyword>
<evidence type="ECO:0000313" key="2">
    <source>
        <dbReference type="Proteomes" id="UP000186400"/>
    </source>
</evidence>
<dbReference type="Proteomes" id="UP000186400">
    <property type="component" value="Unassembled WGS sequence"/>
</dbReference>
<dbReference type="AlphaFoldDB" id="A0A1N6XY35"/>
<proteinExistence type="predicted"/>
<dbReference type="EMBL" id="FTMS01000034">
    <property type="protein sequence ID" value="SIR07270.1"/>
    <property type="molecule type" value="Genomic_DNA"/>
</dbReference>
<protein>
    <recommendedName>
        <fullName evidence="3">Transposase</fullName>
    </recommendedName>
</protein>
<reference evidence="2" key="1">
    <citation type="submission" date="2017-01" db="EMBL/GenBank/DDBJ databases">
        <authorList>
            <person name="Varghese N."/>
            <person name="Submissions S."/>
        </authorList>
    </citation>
    <scope>NUCLEOTIDE SEQUENCE [LARGE SCALE GENOMIC DNA]</scope>
    <source>
        <strain evidence="2">ASpG1</strain>
    </source>
</reference>
<dbReference type="NCBIfam" id="NF047593">
    <property type="entry name" value="IS66_ISAeme5_TnpA"/>
    <property type="match status" value="1"/>
</dbReference>